<comment type="caution">
    <text evidence="1">The sequence shown here is derived from an EMBL/GenBank/DDBJ whole genome shotgun (WGS) entry which is preliminary data.</text>
</comment>
<dbReference type="RefSeq" id="WP_057751655.1">
    <property type="nucleotide sequence ID" value="NZ_LJYG01000097.1"/>
</dbReference>
<keyword evidence="2" id="KW-1185">Reference proteome</keyword>
<dbReference type="STRING" id="989370.AOQ71_23605"/>
<sequence length="153" mass="16784">MNKMRIDKGDWLVVCDGRKALILENLGDEMFPNLHTREVREQDNPSTAAQGTDAPGRFHASVGGARSSAEQTDWHDEAERTFLRSLAERLDTALSTGETSGLTMVASPRALGMIRTDYSDAVRRALRGEVGKDLVKLPVYEIEKQLLLSGAVG</sequence>
<name>A0A0R3DK12_9BRAD</name>
<organism evidence="1 2">
    <name type="scientific">Bradyrhizobium manausense</name>
    <dbReference type="NCBI Taxonomy" id="989370"/>
    <lineage>
        <taxon>Bacteria</taxon>
        <taxon>Pseudomonadati</taxon>
        <taxon>Pseudomonadota</taxon>
        <taxon>Alphaproteobacteria</taxon>
        <taxon>Hyphomicrobiales</taxon>
        <taxon>Nitrobacteraceae</taxon>
        <taxon>Bradyrhizobium</taxon>
    </lineage>
</organism>
<evidence type="ECO:0000313" key="1">
    <source>
        <dbReference type="EMBL" id="KRQ07554.1"/>
    </source>
</evidence>
<gene>
    <name evidence="1" type="ORF">AOQ71_23605</name>
</gene>
<evidence type="ECO:0000313" key="2">
    <source>
        <dbReference type="Proteomes" id="UP000051936"/>
    </source>
</evidence>
<reference evidence="1 2" key="1">
    <citation type="submission" date="2015-09" db="EMBL/GenBank/DDBJ databases">
        <title>Draft Genome Sequence of Bradyrhizobium manausense Strain BR 3351T, a Novel Symbiotic Nitrogen-Fixing Alphaproteobacterium Isolated from Brazilian Amazon Rain Forest.</title>
        <authorList>
            <person name="De Araujo J.L."/>
            <person name="Zilli J.E."/>
        </authorList>
    </citation>
    <scope>NUCLEOTIDE SEQUENCE [LARGE SCALE GENOMIC DNA]</scope>
    <source>
        <strain evidence="1 2">BR3351</strain>
    </source>
</reference>
<dbReference type="InterPro" id="IPR019291">
    <property type="entry name" value="Host_attachment_protein"/>
</dbReference>
<dbReference type="Proteomes" id="UP000051936">
    <property type="component" value="Unassembled WGS sequence"/>
</dbReference>
<proteinExistence type="predicted"/>
<protein>
    <submittedName>
        <fullName evidence="1">Host attachment protein</fullName>
    </submittedName>
</protein>
<accession>A0A0R3DK12</accession>
<dbReference type="AlphaFoldDB" id="A0A0R3DK12"/>
<dbReference type="EMBL" id="LJYG01000097">
    <property type="protein sequence ID" value="KRQ07554.1"/>
    <property type="molecule type" value="Genomic_DNA"/>
</dbReference>
<dbReference type="OrthoDB" id="9812459at2"/>
<dbReference type="Pfam" id="PF10116">
    <property type="entry name" value="Host_attach"/>
    <property type="match status" value="1"/>
</dbReference>